<dbReference type="InterPro" id="IPR008523">
    <property type="entry name" value="DUF805"/>
</dbReference>
<name>A0A837G4J3_9VIBR</name>
<organism evidence="1">
    <name type="scientific">Vibrio coralliilyticus</name>
    <dbReference type="NCBI Taxonomy" id="190893"/>
    <lineage>
        <taxon>Bacteria</taxon>
        <taxon>Pseudomonadati</taxon>
        <taxon>Pseudomonadota</taxon>
        <taxon>Gammaproteobacteria</taxon>
        <taxon>Vibrionales</taxon>
        <taxon>Vibrionaceae</taxon>
        <taxon>Vibrio</taxon>
    </lineage>
</organism>
<proteinExistence type="predicted"/>
<dbReference type="GO" id="GO:0005886">
    <property type="term" value="C:plasma membrane"/>
    <property type="evidence" value="ECO:0007669"/>
    <property type="project" value="TreeGrafter"/>
</dbReference>
<sequence length="111" mass="12804">MYFYWLAWQRGLDFSGHSSRREFWMFVIVHMAVSMVLIAMDVGFSLPWLDVLYSVASFIPLVALIVRRMHDIGKSGLWGLVFFIPAIGPFWFTYLLIQQSSLPSNNGGRLL</sequence>
<dbReference type="RefSeq" id="WP_045986938.1">
    <property type="nucleotide sequence ID" value="NZ_CP063051.1"/>
</dbReference>
<gene>
    <name evidence="1" type="ORF">TW71_18855</name>
</gene>
<reference evidence="1" key="1">
    <citation type="journal article" date="2015" name="BMC Genomics">
        <title>Genome mining reveals unlocked bioactive potential of marine Gram-negative bacteria.</title>
        <authorList>
            <person name="Machado H."/>
            <person name="Sonnenschein E.C."/>
            <person name="Melchiorsen J."/>
            <person name="Gram L."/>
        </authorList>
    </citation>
    <scope>NUCLEOTIDE SEQUENCE</scope>
    <source>
        <strain evidence="1">S2052</strain>
    </source>
</reference>
<accession>A0A837G4J3</accession>
<dbReference type="EMBL" id="JXXR01000020">
    <property type="protein sequence ID" value="KJY69325.1"/>
    <property type="molecule type" value="Genomic_DNA"/>
</dbReference>
<dbReference type="AlphaFoldDB" id="A0A837G4J3"/>
<dbReference type="Pfam" id="PF05656">
    <property type="entry name" value="DUF805"/>
    <property type="match status" value="1"/>
</dbReference>
<comment type="caution">
    <text evidence="1">The sequence shown here is derived from an EMBL/GenBank/DDBJ whole genome shotgun (WGS) entry which is preliminary data.</text>
</comment>
<dbReference type="PANTHER" id="PTHR34980">
    <property type="entry name" value="INNER MEMBRANE PROTEIN-RELATED-RELATED"/>
    <property type="match status" value="1"/>
</dbReference>
<evidence type="ECO:0000313" key="1">
    <source>
        <dbReference type="EMBL" id="KJY69325.1"/>
    </source>
</evidence>
<dbReference type="PANTHER" id="PTHR34980:SF2">
    <property type="entry name" value="INNER MEMBRANE PROTEIN YHAH-RELATED"/>
    <property type="match status" value="1"/>
</dbReference>
<protein>
    <submittedName>
        <fullName evidence="1">Membrane protein</fullName>
    </submittedName>
</protein>